<dbReference type="AlphaFoldDB" id="A0A517ZBX9"/>
<dbReference type="InterPro" id="IPR002781">
    <property type="entry name" value="TM_pro_TauE-like"/>
</dbReference>
<feature type="transmembrane region" description="Helical" evidence="5">
    <location>
        <begin position="178"/>
        <end position="207"/>
    </location>
</feature>
<accession>A0A517ZBX9</accession>
<evidence type="ECO:0000256" key="1">
    <source>
        <dbReference type="ARBA" id="ARBA00004141"/>
    </source>
</evidence>
<reference evidence="6 7" key="1">
    <citation type="submission" date="2019-02" db="EMBL/GenBank/DDBJ databases">
        <title>Deep-cultivation of Planctomycetes and their phenomic and genomic characterization uncovers novel biology.</title>
        <authorList>
            <person name="Wiegand S."/>
            <person name="Jogler M."/>
            <person name="Boedeker C."/>
            <person name="Pinto D."/>
            <person name="Vollmers J."/>
            <person name="Rivas-Marin E."/>
            <person name="Kohn T."/>
            <person name="Peeters S.H."/>
            <person name="Heuer A."/>
            <person name="Rast P."/>
            <person name="Oberbeckmann S."/>
            <person name="Bunk B."/>
            <person name="Jeske O."/>
            <person name="Meyerdierks A."/>
            <person name="Storesund J.E."/>
            <person name="Kallscheuer N."/>
            <person name="Luecker S."/>
            <person name="Lage O.M."/>
            <person name="Pohl T."/>
            <person name="Merkel B.J."/>
            <person name="Hornburger P."/>
            <person name="Mueller R.-W."/>
            <person name="Bruemmer F."/>
            <person name="Labrenz M."/>
            <person name="Spormann A.M."/>
            <person name="Op den Camp H."/>
            <person name="Overmann J."/>
            <person name="Amann R."/>
            <person name="Jetten M.S.M."/>
            <person name="Mascher T."/>
            <person name="Medema M.H."/>
            <person name="Devos D.P."/>
            <person name="Kaster A.-K."/>
            <person name="Ovreas L."/>
            <person name="Rohde M."/>
            <person name="Galperin M.Y."/>
            <person name="Jogler C."/>
        </authorList>
    </citation>
    <scope>NUCLEOTIDE SEQUENCE [LARGE SCALE GENOMIC DNA]</scope>
    <source>
        <strain evidence="6 7">Mal4</strain>
    </source>
</reference>
<dbReference type="PANTHER" id="PTHR43701">
    <property type="entry name" value="MEMBRANE TRANSPORTER PROTEIN MJ0441-RELATED"/>
    <property type="match status" value="1"/>
</dbReference>
<keyword evidence="2 5" id="KW-0812">Transmembrane</keyword>
<dbReference type="InterPro" id="IPR051598">
    <property type="entry name" value="TSUP/Inactive_protease-like"/>
</dbReference>
<feature type="transmembrane region" description="Helical" evidence="5">
    <location>
        <begin position="118"/>
        <end position="136"/>
    </location>
</feature>
<feature type="transmembrane region" description="Helical" evidence="5">
    <location>
        <begin position="42"/>
        <end position="67"/>
    </location>
</feature>
<comment type="subcellular location">
    <subcellularLocation>
        <location evidence="5">Cell membrane</location>
        <topology evidence="5">Multi-pass membrane protein</topology>
    </subcellularLocation>
    <subcellularLocation>
        <location evidence="1">Membrane</location>
        <topology evidence="1">Multi-pass membrane protein</topology>
    </subcellularLocation>
</comment>
<keyword evidence="3 5" id="KW-1133">Transmembrane helix</keyword>
<dbReference type="PANTHER" id="PTHR43701:SF2">
    <property type="entry name" value="MEMBRANE TRANSPORTER PROTEIN YJNA-RELATED"/>
    <property type="match status" value="1"/>
</dbReference>
<name>A0A517ZBX9_9PLAN</name>
<comment type="similarity">
    <text evidence="5">Belongs to the 4-toluene sulfonate uptake permease (TSUP) (TC 2.A.102) family.</text>
</comment>
<dbReference type="KEGG" id="mri:Mal4_43030"/>
<feature type="transmembrane region" description="Helical" evidence="5">
    <location>
        <begin position="12"/>
        <end position="36"/>
    </location>
</feature>
<evidence type="ECO:0000256" key="3">
    <source>
        <dbReference type="ARBA" id="ARBA00022989"/>
    </source>
</evidence>
<dbReference type="EMBL" id="CP036275">
    <property type="protein sequence ID" value="QDU39949.1"/>
    <property type="molecule type" value="Genomic_DNA"/>
</dbReference>
<feature type="transmembrane region" description="Helical" evidence="5">
    <location>
        <begin position="240"/>
        <end position="258"/>
    </location>
</feature>
<evidence type="ECO:0000256" key="2">
    <source>
        <dbReference type="ARBA" id="ARBA00022692"/>
    </source>
</evidence>
<organism evidence="6 7">
    <name type="scientific">Maioricimonas rarisocia</name>
    <dbReference type="NCBI Taxonomy" id="2528026"/>
    <lineage>
        <taxon>Bacteria</taxon>
        <taxon>Pseudomonadati</taxon>
        <taxon>Planctomycetota</taxon>
        <taxon>Planctomycetia</taxon>
        <taxon>Planctomycetales</taxon>
        <taxon>Planctomycetaceae</taxon>
        <taxon>Maioricimonas</taxon>
    </lineage>
</organism>
<dbReference type="Proteomes" id="UP000320496">
    <property type="component" value="Chromosome"/>
</dbReference>
<evidence type="ECO:0000256" key="5">
    <source>
        <dbReference type="RuleBase" id="RU363041"/>
    </source>
</evidence>
<evidence type="ECO:0000256" key="4">
    <source>
        <dbReference type="ARBA" id="ARBA00023136"/>
    </source>
</evidence>
<dbReference type="Pfam" id="PF01925">
    <property type="entry name" value="TauE"/>
    <property type="match status" value="1"/>
</dbReference>
<keyword evidence="4 5" id="KW-0472">Membrane</keyword>
<keyword evidence="5" id="KW-1003">Cell membrane</keyword>
<proteinExistence type="inferred from homology"/>
<feature type="transmembrane region" description="Helical" evidence="5">
    <location>
        <begin position="79"/>
        <end position="98"/>
    </location>
</feature>
<evidence type="ECO:0000313" key="7">
    <source>
        <dbReference type="Proteomes" id="UP000320496"/>
    </source>
</evidence>
<feature type="transmembrane region" description="Helical" evidence="5">
    <location>
        <begin position="273"/>
        <end position="293"/>
    </location>
</feature>
<dbReference type="GO" id="GO:0005886">
    <property type="term" value="C:plasma membrane"/>
    <property type="evidence" value="ECO:0007669"/>
    <property type="project" value="UniProtKB-SubCell"/>
</dbReference>
<keyword evidence="7" id="KW-1185">Reference proteome</keyword>
<dbReference type="RefSeq" id="WP_197443661.1">
    <property type="nucleotide sequence ID" value="NZ_CP036275.1"/>
</dbReference>
<sequence>MDPAITGPLTYVLATVAAAGVGLLAGLLGLGGGFLLVPVLNVILGLPMQMAVGAAACQALGPATTFLRARRVRREEWRLPAIITGGLFIGVFAGATVLHQASQAGADSSTGSSRADVLVLSVYCVLLLALGIFSIWESRQAARFRPLTPLRLGELPVPPWANFPDDFPHSMSIPVLTWFGLLLGFLSGLLGISGGLLLLPGLIYLFGLPTRRAINTSMVTVWIVSAQSTLAHAWHEHIEIPIVLCLLLGGTIGARIGSELGQRILGTQLRGSFGWLALGTGTFVGARLVWLLMQR</sequence>
<protein>
    <recommendedName>
        <fullName evidence="5">Probable membrane transporter protein</fullName>
    </recommendedName>
</protein>
<evidence type="ECO:0000313" key="6">
    <source>
        <dbReference type="EMBL" id="QDU39949.1"/>
    </source>
</evidence>
<gene>
    <name evidence="6" type="ORF">Mal4_43030</name>
</gene>